<reference evidence="1 2" key="1">
    <citation type="submission" date="2016-10" db="EMBL/GenBank/DDBJ databases">
        <authorList>
            <person name="de Groot N.N."/>
        </authorList>
    </citation>
    <scope>NUCLEOTIDE SEQUENCE [LARGE SCALE GENOMIC DNA]</scope>
    <source>
        <strain evidence="1 2">DSM 44637</strain>
    </source>
</reference>
<proteinExistence type="predicted"/>
<dbReference type="RefSeq" id="WP_143132447.1">
    <property type="nucleotide sequence ID" value="NZ_FOWC01000004.1"/>
</dbReference>
<name>A0A1I5MG24_9PSEU</name>
<gene>
    <name evidence="1" type="ORF">SAMN05421854_10437</name>
</gene>
<dbReference type="AlphaFoldDB" id="A0A1I5MG24"/>
<dbReference type="Proteomes" id="UP000199137">
    <property type="component" value="Unassembled WGS sequence"/>
</dbReference>
<dbReference type="STRING" id="112413.SAMN05421854_10437"/>
<sequence length="90" mass="10066">MTDTEDARPQAKKSWNRKPWECPSCGFRRAGKDEKPGPGVLARGAVHLTVGTVVDGWKVRPEKPGDVCRAWPSLDAYKNWLSFVRKEVSA</sequence>
<accession>A0A1I5MG24</accession>
<protein>
    <submittedName>
        <fullName evidence="1">Uncharacterized protein</fullName>
    </submittedName>
</protein>
<dbReference type="EMBL" id="FOWC01000004">
    <property type="protein sequence ID" value="SFP08588.1"/>
    <property type="molecule type" value="Genomic_DNA"/>
</dbReference>
<evidence type="ECO:0000313" key="1">
    <source>
        <dbReference type="EMBL" id="SFP08588.1"/>
    </source>
</evidence>
<organism evidence="1 2">
    <name type="scientific">Amycolatopsis rubida</name>
    <dbReference type="NCBI Taxonomy" id="112413"/>
    <lineage>
        <taxon>Bacteria</taxon>
        <taxon>Bacillati</taxon>
        <taxon>Actinomycetota</taxon>
        <taxon>Actinomycetes</taxon>
        <taxon>Pseudonocardiales</taxon>
        <taxon>Pseudonocardiaceae</taxon>
        <taxon>Amycolatopsis</taxon>
    </lineage>
</organism>
<evidence type="ECO:0000313" key="2">
    <source>
        <dbReference type="Proteomes" id="UP000199137"/>
    </source>
</evidence>